<dbReference type="CDD" id="cd01335">
    <property type="entry name" value="Radical_SAM"/>
    <property type="match status" value="1"/>
</dbReference>
<dbReference type="InterPro" id="IPR050377">
    <property type="entry name" value="Radical_SAM_PqqE_MftC-like"/>
</dbReference>
<dbReference type="GO" id="GO:0046872">
    <property type="term" value="F:metal ion binding"/>
    <property type="evidence" value="ECO:0007669"/>
    <property type="project" value="UniProtKB-KW"/>
</dbReference>
<keyword evidence="2" id="KW-0479">Metal-binding</keyword>
<evidence type="ECO:0000256" key="2">
    <source>
        <dbReference type="ARBA" id="ARBA00022723"/>
    </source>
</evidence>
<dbReference type="InterPro" id="IPR007197">
    <property type="entry name" value="rSAM"/>
</dbReference>
<dbReference type="Gene3D" id="3.20.20.70">
    <property type="entry name" value="Aldolase class I"/>
    <property type="match status" value="1"/>
</dbReference>
<evidence type="ECO:0000313" key="6">
    <source>
        <dbReference type="EMBL" id="CBI11364.1"/>
    </source>
</evidence>
<comment type="caution">
    <text evidence="6">The sequence shown here is derived from an EMBL/GenBank/DDBJ whole genome shotgun (WGS) entry which is preliminary data.</text>
</comment>
<proteinExistence type="predicted"/>
<keyword evidence="1" id="KW-0949">S-adenosyl-L-methionine</keyword>
<dbReference type="GO" id="GO:0003824">
    <property type="term" value="F:catalytic activity"/>
    <property type="evidence" value="ECO:0007669"/>
    <property type="project" value="InterPro"/>
</dbReference>
<sequence length="175" mass="19421">MTWLRRRQGLLDGVVFSGGEPTAQTSLPSAITQVRELNFETALHTSGIYPTRLAAVLPSLDWIGLDIKAPFDQYEQITGLRGSGAKARLSLESVLASGVSYELRTTVHPMILTQDHLITMACELRSYGVRRWVLQEFRQQGCPDIELLNTPTGLDQALVARLREFVPDITIRAAT</sequence>
<protein>
    <submittedName>
        <fullName evidence="6">Anaerobic class III ribonucleotide activase NrdG</fullName>
    </submittedName>
</protein>
<dbReference type="SUPFAM" id="SSF102114">
    <property type="entry name" value="Radical SAM enzymes"/>
    <property type="match status" value="1"/>
</dbReference>
<keyword evidence="4" id="KW-0411">Iron-sulfur</keyword>
<evidence type="ECO:0000256" key="3">
    <source>
        <dbReference type="ARBA" id="ARBA00023004"/>
    </source>
</evidence>
<dbReference type="GO" id="GO:0051536">
    <property type="term" value="F:iron-sulfur cluster binding"/>
    <property type="evidence" value="ECO:0007669"/>
    <property type="project" value="UniProtKB-KW"/>
</dbReference>
<dbReference type="Pfam" id="PF04055">
    <property type="entry name" value="Radical_SAM"/>
    <property type="match status" value="1"/>
</dbReference>
<reference evidence="6" key="1">
    <citation type="submission" date="2009-10" db="EMBL/GenBank/DDBJ databases">
        <title>Diversity of trophic interactions inside an arsenic-rich microbial ecosystem.</title>
        <authorList>
            <person name="Bertin P.N."/>
            <person name="Heinrich-Salmeron A."/>
            <person name="Pelletier E."/>
            <person name="Goulhen-Chollet F."/>
            <person name="Arsene-Ploetze F."/>
            <person name="Gallien S."/>
            <person name="Calteau A."/>
            <person name="Vallenet D."/>
            <person name="Casiot C."/>
            <person name="Chane-Woon-Ming B."/>
            <person name="Giloteaux L."/>
            <person name="Barakat M."/>
            <person name="Bonnefoy V."/>
            <person name="Bruneel O."/>
            <person name="Chandler M."/>
            <person name="Cleiss J."/>
            <person name="Duran R."/>
            <person name="Elbaz-Poulichet F."/>
            <person name="Fonknechten N."/>
            <person name="Lauga B."/>
            <person name="Mornico D."/>
            <person name="Ortet P."/>
            <person name="Schaeffer C."/>
            <person name="Siguier P."/>
            <person name="Alexander Thil Smith A."/>
            <person name="Van Dorsselaer A."/>
            <person name="Weissenbach J."/>
            <person name="Medigue C."/>
            <person name="Le Paslier D."/>
        </authorList>
    </citation>
    <scope>NUCLEOTIDE SEQUENCE</scope>
</reference>
<evidence type="ECO:0000256" key="1">
    <source>
        <dbReference type="ARBA" id="ARBA00022691"/>
    </source>
</evidence>
<evidence type="ECO:0000259" key="5">
    <source>
        <dbReference type="Pfam" id="PF04055"/>
    </source>
</evidence>
<name>E6QVU1_9ZZZZ</name>
<feature type="domain" description="Radical SAM core" evidence="5">
    <location>
        <begin position="6"/>
        <end position="100"/>
    </location>
</feature>
<dbReference type="PANTHER" id="PTHR11228">
    <property type="entry name" value="RADICAL SAM DOMAIN PROTEIN"/>
    <property type="match status" value="1"/>
</dbReference>
<evidence type="ECO:0000256" key="4">
    <source>
        <dbReference type="ARBA" id="ARBA00023014"/>
    </source>
</evidence>
<gene>
    <name evidence="6" type="ORF">CARN7_2187</name>
</gene>
<dbReference type="AlphaFoldDB" id="E6QVU1"/>
<organism evidence="6">
    <name type="scientific">mine drainage metagenome</name>
    <dbReference type="NCBI Taxonomy" id="410659"/>
    <lineage>
        <taxon>unclassified sequences</taxon>
        <taxon>metagenomes</taxon>
        <taxon>ecological metagenomes</taxon>
    </lineage>
</organism>
<dbReference type="PANTHER" id="PTHR11228:SF27">
    <property type="entry name" value="GLYCYL-RADICAL ENZYME ACTIVATING ENZYME MJ1227-RELATED"/>
    <property type="match status" value="1"/>
</dbReference>
<dbReference type="InterPro" id="IPR013785">
    <property type="entry name" value="Aldolase_TIM"/>
</dbReference>
<accession>E6QVU1</accession>
<dbReference type="InterPro" id="IPR058240">
    <property type="entry name" value="rSAM_sf"/>
</dbReference>
<keyword evidence="3" id="KW-0408">Iron</keyword>
<dbReference type="EMBL" id="CABR01000137">
    <property type="protein sequence ID" value="CBI11364.1"/>
    <property type="molecule type" value="Genomic_DNA"/>
</dbReference>